<evidence type="ECO:0000256" key="1">
    <source>
        <dbReference type="ARBA" id="ARBA00006484"/>
    </source>
</evidence>
<dbReference type="InterPro" id="IPR002347">
    <property type="entry name" value="SDR_fam"/>
</dbReference>
<reference evidence="3 4" key="2">
    <citation type="submission" date="2020-03" db="EMBL/GenBank/DDBJ databases">
        <title>Kangsaoukella pontilimi gen. nov., sp. nov., a new member of the family Rhodobacteraceae isolated from a tidal mudflat.</title>
        <authorList>
            <person name="Kim I.S."/>
        </authorList>
    </citation>
    <scope>NUCLEOTIDE SEQUENCE [LARGE SCALE GENOMIC DNA]</scope>
    <source>
        <strain evidence="3 4">GH1-50</strain>
    </source>
</reference>
<dbReference type="AlphaFoldDB" id="A0A7C9NG97"/>
<sequence>MSFSIQGKTAVVTGAANGVGLAIARHFVERGANVMFADMDEARLAEELGEVRQDDDATAAYFAGDLREKLTVANLLSATLDRFERVDILVNASRQMMAADPLNADDDAVTTLLNQNLMTSLRLTQVFAKRMIKQAEDASDDETSLGSIINLSSIAARRTQPHLLAYSVSSAALDQMTRSMAVALAPNRIRVNAIALGSVMSASLQDAIQEHEEFREEIIDCTPLQRIASASELAEVAQFLASDGSRFMTGQILTVDGGRTLLDAAEAPAH</sequence>
<gene>
    <name evidence="3" type="ORF">GQ651_15850</name>
</gene>
<dbReference type="GO" id="GO:0016491">
    <property type="term" value="F:oxidoreductase activity"/>
    <property type="evidence" value="ECO:0007669"/>
    <property type="project" value="UniProtKB-KW"/>
</dbReference>
<comment type="caution">
    <text evidence="3">The sequence shown here is derived from an EMBL/GenBank/DDBJ whole genome shotgun (WGS) entry which is preliminary data.</text>
</comment>
<comment type="similarity">
    <text evidence="1">Belongs to the short-chain dehydrogenases/reductases (SDR) family.</text>
</comment>
<proteinExistence type="inferred from homology"/>
<dbReference type="InterPro" id="IPR036291">
    <property type="entry name" value="NAD(P)-bd_dom_sf"/>
</dbReference>
<accession>A0A7C9NG97</accession>
<dbReference type="CDD" id="cd05233">
    <property type="entry name" value="SDR_c"/>
    <property type="match status" value="1"/>
</dbReference>
<evidence type="ECO:0000256" key="2">
    <source>
        <dbReference type="ARBA" id="ARBA00023002"/>
    </source>
</evidence>
<dbReference type="EMBL" id="WUPT01000003">
    <property type="protein sequence ID" value="MXQ09319.1"/>
    <property type="molecule type" value="Genomic_DNA"/>
</dbReference>
<dbReference type="PANTHER" id="PTHR43639:SF1">
    <property type="entry name" value="SHORT-CHAIN DEHYDROGENASE_REDUCTASE FAMILY PROTEIN"/>
    <property type="match status" value="1"/>
</dbReference>
<evidence type="ECO:0000313" key="3">
    <source>
        <dbReference type="EMBL" id="MXQ09319.1"/>
    </source>
</evidence>
<dbReference type="Pfam" id="PF13561">
    <property type="entry name" value="adh_short_C2"/>
    <property type="match status" value="1"/>
</dbReference>
<dbReference type="Gene3D" id="3.40.50.720">
    <property type="entry name" value="NAD(P)-binding Rossmann-like Domain"/>
    <property type="match status" value="1"/>
</dbReference>
<organism evidence="3 4">
    <name type="scientific">Kangsaoukella pontilimi</name>
    <dbReference type="NCBI Taxonomy" id="2691042"/>
    <lineage>
        <taxon>Bacteria</taxon>
        <taxon>Pseudomonadati</taxon>
        <taxon>Pseudomonadota</taxon>
        <taxon>Alphaproteobacteria</taxon>
        <taxon>Rhodobacterales</taxon>
        <taxon>Paracoccaceae</taxon>
        <taxon>Kangsaoukella</taxon>
    </lineage>
</organism>
<protein>
    <submittedName>
        <fullName evidence="3">SDR family oxidoreductase</fullName>
    </submittedName>
</protein>
<dbReference type="PRINTS" id="PR00080">
    <property type="entry name" value="SDRFAMILY"/>
</dbReference>
<dbReference type="SUPFAM" id="SSF51735">
    <property type="entry name" value="NAD(P)-binding Rossmann-fold domains"/>
    <property type="match status" value="1"/>
</dbReference>
<dbReference type="PANTHER" id="PTHR43639">
    <property type="entry name" value="OXIDOREDUCTASE, SHORT-CHAIN DEHYDROGENASE/REDUCTASE FAMILY (AFU_ORTHOLOGUE AFUA_5G02870)"/>
    <property type="match status" value="1"/>
</dbReference>
<dbReference type="FunFam" id="3.40.50.720:FF:000084">
    <property type="entry name" value="Short-chain dehydrogenase reductase"/>
    <property type="match status" value="1"/>
</dbReference>
<reference evidence="3 4" key="1">
    <citation type="submission" date="2019-12" db="EMBL/GenBank/DDBJ databases">
        <authorList>
            <person name="Lee S.D."/>
        </authorList>
    </citation>
    <scope>NUCLEOTIDE SEQUENCE [LARGE SCALE GENOMIC DNA]</scope>
    <source>
        <strain evidence="3 4">GH1-50</strain>
    </source>
</reference>
<dbReference type="Proteomes" id="UP000480350">
    <property type="component" value="Unassembled WGS sequence"/>
</dbReference>
<keyword evidence="2" id="KW-0560">Oxidoreductase</keyword>
<evidence type="ECO:0000313" key="4">
    <source>
        <dbReference type="Proteomes" id="UP000480350"/>
    </source>
</evidence>
<keyword evidence="4" id="KW-1185">Reference proteome</keyword>
<dbReference type="RefSeq" id="WP_160765248.1">
    <property type="nucleotide sequence ID" value="NZ_WUPT01000003.1"/>
</dbReference>
<dbReference type="PRINTS" id="PR00081">
    <property type="entry name" value="GDHRDH"/>
</dbReference>
<name>A0A7C9NG97_9RHOB</name>